<gene>
    <name evidence="11" type="ORF">ABOD76_21160</name>
</gene>
<dbReference type="Pfam" id="PF00528">
    <property type="entry name" value="BPD_transp_1"/>
    <property type="match status" value="1"/>
</dbReference>
<dbReference type="InterPro" id="IPR035906">
    <property type="entry name" value="MetI-like_sf"/>
</dbReference>
<name>A0AAU7UFE9_9DEIO</name>
<feature type="transmembrane region" description="Helical" evidence="9">
    <location>
        <begin position="188"/>
        <end position="207"/>
    </location>
</feature>
<evidence type="ECO:0000256" key="8">
    <source>
        <dbReference type="ARBA" id="ARBA00023136"/>
    </source>
</evidence>
<dbReference type="GO" id="GO:0022857">
    <property type="term" value="F:transmembrane transporter activity"/>
    <property type="evidence" value="ECO:0007669"/>
    <property type="project" value="InterPro"/>
</dbReference>
<evidence type="ECO:0000256" key="2">
    <source>
        <dbReference type="ARBA" id="ARBA00010072"/>
    </source>
</evidence>
<dbReference type="PROSITE" id="PS50928">
    <property type="entry name" value="ABC_TM1"/>
    <property type="match status" value="1"/>
</dbReference>
<sequence>MSQLFTPDVLRALWQGTRLTLTLTLLASVFGLTLGMIAALGRLSRLWLLRTLAGIYIETFRGTPLLVQLFFLYFGLPQLTHVTLPAYHTAVLGLSLFAGAYAAEIIRGSLGAVPRGQLEAARALGLPASTTLRYVLVPQATRIAIPALGNQFIGLLKDSSLASVITVTELLLTTRGLVSITYQPLPLYFAVGVVYFVLSNAAARLFALIERRLNRPYAVAVAAPQPPVITTLTDSE</sequence>
<keyword evidence="8 9" id="KW-0472">Membrane</keyword>
<dbReference type="RefSeq" id="WP_350245357.1">
    <property type="nucleotide sequence ID" value="NZ_CP158300.1"/>
</dbReference>
<keyword evidence="5 9" id="KW-0812">Transmembrane</keyword>
<dbReference type="PANTHER" id="PTHR30614">
    <property type="entry name" value="MEMBRANE COMPONENT OF AMINO ACID ABC TRANSPORTER"/>
    <property type="match status" value="1"/>
</dbReference>
<dbReference type="KEGG" id="dsc:ABOD76_21160"/>
<evidence type="ECO:0000256" key="3">
    <source>
        <dbReference type="ARBA" id="ARBA00022448"/>
    </source>
</evidence>
<accession>A0AAU7UFE9</accession>
<evidence type="ECO:0000256" key="6">
    <source>
        <dbReference type="ARBA" id="ARBA00022970"/>
    </source>
</evidence>
<dbReference type="GO" id="GO:0043190">
    <property type="term" value="C:ATP-binding cassette (ABC) transporter complex"/>
    <property type="evidence" value="ECO:0007669"/>
    <property type="project" value="InterPro"/>
</dbReference>
<keyword evidence="7 9" id="KW-1133">Transmembrane helix</keyword>
<dbReference type="GO" id="GO:0006865">
    <property type="term" value="P:amino acid transport"/>
    <property type="evidence" value="ECO:0007669"/>
    <property type="project" value="UniProtKB-KW"/>
</dbReference>
<feature type="domain" description="ABC transmembrane type-1" evidence="10">
    <location>
        <begin position="17"/>
        <end position="206"/>
    </location>
</feature>
<dbReference type="PANTHER" id="PTHR30614:SF20">
    <property type="entry name" value="GLUTAMINE TRANSPORT SYSTEM PERMEASE PROTEIN GLNP"/>
    <property type="match status" value="1"/>
</dbReference>
<dbReference type="AlphaFoldDB" id="A0AAU7UFE9"/>
<dbReference type="InterPro" id="IPR010065">
    <property type="entry name" value="AA_ABC_transptr_permease_3TM"/>
</dbReference>
<evidence type="ECO:0000256" key="5">
    <source>
        <dbReference type="ARBA" id="ARBA00022692"/>
    </source>
</evidence>
<geneLocation type="plasmid" evidence="11">
    <name>pDson02</name>
</geneLocation>
<keyword evidence="11" id="KW-0614">Plasmid</keyword>
<evidence type="ECO:0000256" key="7">
    <source>
        <dbReference type="ARBA" id="ARBA00022989"/>
    </source>
</evidence>
<keyword evidence="3 9" id="KW-0813">Transport</keyword>
<dbReference type="Gene3D" id="1.10.3720.10">
    <property type="entry name" value="MetI-like"/>
    <property type="match status" value="1"/>
</dbReference>
<dbReference type="SUPFAM" id="SSF161098">
    <property type="entry name" value="MetI-like"/>
    <property type="match status" value="1"/>
</dbReference>
<dbReference type="EMBL" id="CP158300">
    <property type="protein sequence ID" value="XBV87207.1"/>
    <property type="molecule type" value="Genomic_DNA"/>
</dbReference>
<dbReference type="InterPro" id="IPR043429">
    <property type="entry name" value="ArtM/GltK/GlnP/TcyL/YhdX-like"/>
</dbReference>
<proteinExistence type="inferred from homology"/>
<feature type="transmembrane region" description="Helical" evidence="9">
    <location>
        <begin position="20"/>
        <end position="41"/>
    </location>
</feature>
<reference evidence="11" key="1">
    <citation type="submission" date="2024-06" db="EMBL/GenBank/DDBJ databases">
        <title>Draft Genome Sequence of Deinococcus sonorensis Type Strain KR-87, a Biofilm Producing Representative of the Genus Deinococcus.</title>
        <authorList>
            <person name="Boren L.S."/>
            <person name="Grosso R.A."/>
            <person name="Hugenberg-Cox A.N."/>
            <person name="Hill J.T.E."/>
            <person name="Albert C.M."/>
            <person name="Tuohy J.M."/>
        </authorList>
    </citation>
    <scope>NUCLEOTIDE SEQUENCE</scope>
    <source>
        <strain evidence="11">KR-87</strain>
        <plasmid evidence="11">pDson02</plasmid>
    </source>
</reference>
<keyword evidence="4" id="KW-1003">Cell membrane</keyword>
<comment type="subcellular location">
    <subcellularLocation>
        <location evidence="1 9">Cell membrane</location>
        <topology evidence="1 9">Multi-pass membrane protein</topology>
    </subcellularLocation>
</comment>
<feature type="transmembrane region" description="Helical" evidence="9">
    <location>
        <begin position="53"/>
        <end position="74"/>
    </location>
</feature>
<dbReference type="FunFam" id="1.10.3720.10:FF:000033">
    <property type="entry name" value="Polar amino acid ABC transporter permease"/>
    <property type="match status" value="1"/>
</dbReference>
<evidence type="ECO:0000256" key="9">
    <source>
        <dbReference type="RuleBase" id="RU363032"/>
    </source>
</evidence>
<evidence type="ECO:0000259" key="10">
    <source>
        <dbReference type="PROSITE" id="PS50928"/>
    </source>
</evidence>
<keyword evidence="6" id="KW-0029">Amino-acid transport</keyword>
<evidence type="ECO:0000256" key="1">
    <source>
        <dbReference type="ARBA" id="ARBA00004651"/>
    </source>
</evidence>
<protein>
    <submittedName>
        <fullName evidence="11">Amino acid ABC transporter permease</fullName>
    </submittedName>
</protein>
<feature type="transmembrane region" description="Helical" evidence="9">
    <location>
        <begin position="86"/>
        <end position="106"/>
    </location>
</feature>
<evidence type="ECO:0000256" key="4">
    <source>
        <dbReference type="ARBA" id="ARBA00022475"/>
    </source>
</evidence>
<evidence type="ECO:0000313" key="11">
    <source>
        <dbReference type="EMBL" id="XBV87207.1"/>
    </source>
</evidence>
<dbReference type="CDD" id="cd06261">
    <property type="entry name" value="TM_PBP2"/>
    <property type="match status" value="1"/>
</dbReference>
<dbReference type="NCBIfam" id="TIGR01726">
    <property type="entry name" value="HEQRo_perm_3TM"/>
    <property type="match status" value="1"/>
</dbReference>
<organism evidence="11">
    <name type="scientific">Deinococcus sonorensis KR-87</name>
    <dbReference type="NCBI Taxonomy" id="694439"/>
    <lineage>
        <taxon>Bacteria</taxon>
        <taxon>Thermotogati</taxon>
        <taxon>Deinococcota</taxon>
        <taxon>Deinococci</taxon>
        <taxon>Deinococcales</taxon>
        <taxon>Deinococcaceae</taxon>
        <taxon>Deinococcus</taxon>
    </lineage>
</organism>
<comment type="similarity">
    <text evidence="2">Belongs to the binding-protein-dependent transport system permease family. HisMQ subfamily.</text>
</comment>
<dbReference type="InterPro" id="IPR000515">
    <property type="entry name" value="MetI-like"/>
</dbReference>